<dbReference type="InterPro" id="IPR036614">
    <property type="entry name" value="RusA-like_sf"/>
</dbReference>
<dbReference type="OrthoDB" id="5114842at2"/>
<proteinExistence type="predicted"/>
<dbReference type="SUPFAM" id="SSF103084">
    <property type="entry name" value="Holliday junction resolvase RusA"/>
    <property type="match status" value="1"/>
</dbReference>
<dbReference type="GO" id="GO:0000287">
    <property type="term" value="F:magnesium ion binding"/>
    <property type="evidence" value="ECO:0007669"/>
    <property type="project" value="InterPro"/>
</dbReference>
<dbReference type="RefSeq" id="WP_125979264.1">
    <property type="nucleotide sequence ID" value="NZ_QXGL01000001.1"/>
</dbReference>
<reference evidence="1 2" key="1">
    <citation type="submission" date="2018-09" db="EMBL/GenBank/DDBJ databases">
        <title>Characterization of the phylogenetic diversity of five novel species belonging to the genus Bifidobacterium.</title>
        <authorList>
            <person name="Lugli G.A."/>
            <person name="Duranti S."/>
            <person name="Milani C."/>
        </authorList>
    </citation>
    <scope>NUCLEOTIDE SEQUENCE [LARGE SCALE GENOMIC DNA]</scope>
    <source>
        <strain evidence="1 2">2034B</strain>
    </source>
</reference>
<dbReference type="InterPro" id="IPR008822">
    <property type="entry name" value="Endonuclease_RusA-like"/>
</dbReference>
<dbReference type="EMBL" id="QXGL01000001">
    <property type="protein sequence ID" value="RSX53967.1"/>
    <property type="molecule type" value="Genomic_DNA"/>
</dbReference>
<organism evidence="1 2">
    <name type="scientific">Bifidobacterium goeldii</name>
    <dbReference type="NCBI Taxonomy" id="2306975"/>
    <lineage>
        <taxon>Bacteria</taxon>
        <taxon>Bacillati</taxon>
        <taxon>Actinomycetota</taxon>
        <taxon>Actinomycetes</taxon>
        <taxon>Bifidobacteriales</taxon>
        <taxon>Bifidobacteriaceae</taxon>
        <taxon>Bifidobacterium</taxon>
    </lineage>
</organism>
<name>A0A430FMB2_9BIFI</name>
<keyword evidence="2" id="KW-1185">Reference proteome</keyword>
<dbReference type="GO" id="GO:0006281">
    <property type="term" value="P:DNA repair"/>
    <property type="evidence" value="ECO:0007669"/>
    <property type="project" value="InterPro"/>
</dbReference>
<dbReference type="Gene3D" id="3.30.1330.70">
    <property type="entry name" value="Holliday junction resolvase RusA"/>
    <property type="match status" value="1"/>
</dbReference>
<dbReference type="Proteomes" id="UP000287533">
    <property type="component" value="Unassembled WGS sequence"/>
</dbReference>
<accession>A0A430FMB2</accession>
<dbReference type="Pfam" id="PF05866">
    <property type="entry name" value="RusA"/>
    <property type="match status" value="1"/>
</dbReference>
<gene>
    <name evidence="1" type="ORF">D2E25_0273</name>
</gene>
<comment type="caution">
    <text evidence="1">The sequence shown here is derived from an EMBL/GenBank/DDBJ whole genome shotgun (WGS) entry which is preliminary data.</text>
</comment>
<sequence>MTVDQPQEFTLSLPGDPVAKARPRVYQGHAITPKKTLHAEERIFAEFRRCYPHAKPLTGPVSVEAEFWMSKQGKPDIDNLLKLVLDALNALAYTDDAQIMHISARKITPDQKVKGVRRGVFRKRKKGDPLTFSGTVYEPHLLVQIRQLPEYQPKENTQ</sequence>
<dbReference type="GO" id="GO:0006310">
    <property type="term" value="P:DNA recombination"/>
    <property type="evidence" value="ECO:0007669"/>
    <property type="project" value="InterPro"/>
</dbReference>
<protein>
    <submittedName>
        <fullName evidence="1">Endodeoxyribonuclease RusA</fullName>
    </submittedName>
</protein>
<dbReference type="AlphaFoldDB" id="A0A430FMB2"/>
<evidence type="ECO:0000313" key="2">
    <source>
        <dbReference type="Proteomes" id="UP000287533"/>
    </source>
</evidence>
<evidence type="ECO:0000313" key="1">
    <source>
        <dbReference type="EMBL" id="RSX53967.1"/>
    </source>
</evidence>